<dbReference type="GO" id="GO:0003677">
    <property type="term" value="F:DNA binding"/>
    <property type="evidence" value="ECO:0007669"/>
    <property type="project" value="UniProtKB-KW"/>
</dbReference>
<keyword evidence="1 7" id="KW-0678">Repressor</keyword>
<evidence type="ECO:0000256" key="2">
    <source>
        <dbReference type="ARBA" id="ARBA00022741"/>
    </source>
</evidence>
<comment type="function">
    <text evidence="7">Negatively regulates transcription of bacterial ribonucleotide reductase nrd genes and operons by binding to NrdR-boxes.</text>
</comment>
<dbReference type="Pfam" id="PF03477">
    <property type="entry name" value="ATP-cone"/>
    <property type="match status" value="1"/>
</dbReference>
<keyword evidence="6 7" id="KW-0804">Transcription</keyword>
<dbReference type="PANTHER" id="PTHR30455">
    <property type="entry name" value="TRANSCRIPTIONAL REPRESSOR NRDR"/>
    <property type="match status" value="1"/>
</dbReference>
<evidence type="ECO:0000313" key="9">
    <source>
        <dbReference type="EMBL" id="PJF31204.1"/>
    </source>
</evidence>
<dbReference type="GO" id="GO:0005524">
    <property type="term" value="F:ATP binding"/>
    <property type="evidence" value="ECO:0007669"/>
    <property type="project" value="UniProtKB-UniRule"/>
</dbReference>
<dbReference type="AlphaFoldDB" id="A0A2M8P0X5"/>
<name>A0A2M8P0X5_9CHLR</name>
<keyword evidence="4 7" id="KW-0805">Transcription regulation</keyword>
<dbReference type="InterPro" id="IPR055173">
    <property type="entry name" value="NrdR-like_N"/>
</dbReference>
<dbReference type="InterPro" id="IPR003796">
    <property type="entry name" value="RNR_NrdR-like"/>
</dbReference>
<gene>
    <name evidence="7" type="primary">nrdR</name>
    <name evidence="9" type="ORF">CUN51_04875</name>
</gene>
<dbReference type="HAMAP" id="MF_00440">
    <property type="entry name" value="NrdR"/>
    <property type="match status" value="1"/>
</dbReference>
<evidence type="ECO:0000256" key="5">
    <source>
        <dbReference type="ARBA" id="ARBA00023125"/>
    </source>
</evidence>
<keyword evidence="3 7" id="KW-0067">ATP-binding</keyword>
<keyword evidence="5 7" id="KW-0238">DNA-binding</keyword>
<evidence type="ECO:0000256" key="1">
    <source>
        <dbReference type="ARBA" id="ARBA00022491"/>
    </source>
</evidence>
<comment type="caution">
    <text evidence="9">The sequence shown here is derived from an EMBL/GenBank/DDBJ whole genome shotgun (WGS) entry which is preliminary data.</text>
</comment>
<dbReference type="NCBIfam" id="TIGR00244">
    <property type="entry name" value="transcriptional regulator NrdR"/>
    <property type="match status" value="1"/>
</dbReference>
<evidence type="ECO:0000256" key="4">
    <source>
        <dbReference type="ARBA" id="ARBA00023015"/>
    </source>
</evidence>
<proteinExistence type="inferred from homology"/>
<dbReference type="GO" id="GO:0008270">
    <property type="term" value="F:zinc ion binding"/>
    <property type="evidence" value="ECO:0007669"/>
    <property type="project" value="InterPro"/>
</dbReference>
<dbReference type="PROSITE" id="PS51161">
    <property type="entry name" value="ATP_CONE"/>
    <property type="match status" value="1"/>
</dbReference>
<comment type="caution">
    <text evidence="7">Lacks conserved residue(s) required for the propagation of feature annotation.</text>
</comment>
<keyword evidence="2 7" id="KW-0547">Nucleotide-binding</keyword>
<reference evidence="9 10" key="1">
    <citation type="submission" date="2017-11" db="EMBL/GenBank/DDBJ databases">
        <title>Evolution of Phototrophy in the Chloroflexi Phylum Driven by Horizontal Gene Transfer.</title>
        <authorList>
            <person name="Ward L.M."/>
            <person name="Hemp J."/>
            <person name="Shih P.M."/>
            <person name="Mcglynn S.E."/>
            <person name="Fischer W."/>
        </authorList>
    </citation>
    <scope>NUCLEOTIDE SEQUENCE [LARGE SCALE GENOMIC DNA]</scope>
    <source>
        <strain evidence="9">CP2_2F</strain>
    </source>
</reference>
<dbReference type="GO" id="GO:0045892">
    <property type="term" value="P:negative regulation of DNA-templated transcription"/>
    <property type="evidence" value="ECO:0007669"/>
    <property type="project" value="UniProtKB-UniRule"/>
</dbReference>
<feature type="domain" description="ATP-cone" evidence="8">
    <location>
        <begin position="47"/>
        <end position="137"/>
    </location>
</feature>
<dbReference type="Proteomes" id="UP000228921">
    <property type="component" value="Unassembled WGS sequence"/>
</dbReference>
<evidence type="ECO:0000259" key="8">
    <source>
        <dbReference type="PROSITE" id="PS51161"/>
    </source>
</evidence>
<organism evidence="9 10">
    <name type="scientific">Candidatus Thermofonsia Clade 1 bacterium</name>
    <dbReference type="NCBI Taxonomy" id="2364210"/>
    <lineage>
        <taxon>Bacteria</taxon>
        <taxon>Bacillati</taxon>
        <taxon>Chloroflexota</taxon>
        <taxon>Candidatus Thermofontia</taxon>
        <taxon>Candidatus Thermofonsia Clade 1</taxon>
    </lineage>
</organism>
<protein>
    <recommendedName>
        <fullName evidence="7">Transcriptional repressor NrdR</fullName>
    </recommendedName>
</protein>
<evidence type="ECO:0000256" key="6">
    <source>
        <dbReference type="ARBA" id="ARBA00023163"/>
    </source>
</evidence>
<comment type="similarity">
    <text evidence="7">Belongs to the NrdR family.</text>
</comment>
<evidence type="ECO:0000313" key="10">
    <source>
        <dbReference type="Proteomes" id="UP000228921"/>
    </source>
</evidence>
<evidence type="ECO:0000256" key="7">
    <source>
        <dbReference type="HAMAP-Rule" id="MF_00440"/>
    </source>
</evidence>
<dbReference type="InterPro" id="IPR005144">
    <property type="entry name" value="ATP-cone_dom"/>
</dbReference>
<dbReference type="Pfam" id="PF22811">
    <property type="entry name" value="Zn_ribbon_NrdR"/>
    <property type="match status" value="1"/>
</dbReference>
<dbReference type="PANTHER" id="PTHR30455:SF2">
    <property type="entry name" value="TRANSCRIPTIONAL REPRESSOR NRDR"/>
    <property type="match status" value="1"/>
</dbReference>
<accession>A0A2M8P0X5</accession>
<dbReference type="EMBL" id="PGTK01000004">
    <property type="protein sequence ID" value="PJF31204.1"/>
    <property type="molecule type" value="Genomic_DNA"/>
</dbReference>
<sequence>MQCPYCGSERLKVLDTADSRESIRRRRECLTCGARFTTYERAVAVTPVLIKADGTREAFDREKLKRGIWHACAKRPIPAMAVEQLATNVERYLQSLGQAEVSSRVVGDKVISELKDLDPIAYVRYAIVYLKLDDLYSVRAEIDKLLAEQAAPPVAVVDSQPADLPLITSER</sequence>
<evidence type="ECO:0000256" key="3">
    <source>
        <dbReference type="ARBA" id="ARBA00022840"/>
    </source>
</evidence>